<accession>A0A3M9XM07</accession>
<evidence type="ECO:0000313" key="3">
    <source>
        <dbReference type="Proteomes" id="UP000268623"/>
    </source>
</evidence>
<dbReference type="OrthoDB" id="7281829at2"/>
<evidence type="ECO:0000259" key="1">
    <source>
        <dbReference type="Pfam" id="PF13700"/>
    </source>
</evidence>
<dbReference type="Pfam" id="PF13700">
    <property type="entry name" value="DUF4158"/>
    <property type="match status" value="1"/>
</dbReference>
<dbReference type="InterPro" id="IPR025296">
    <property type="entry name" value="DUF4158"/>
</dbReference>
<dbReference type="AlphaFoldDB" id="A0A3M9XM07"/>
<feature type="domain" description="DUF4158" evidence="1">
    <location>
        <begin position="6"/>
        <end position="95"/>
    </location>
</feature>
<dbReference type="Proteomes" id="UP000268623">
    <property type="component" value="Unassembled WGS sequence"/>
</dbReference>
<protein>
    <submittedName>
        <fullName evidence="2">DUF4158 domain-containing protein</fullName>
    </submittedName>
</protein>
<organism evidence="2 3">
    <name type="scientific">Methylocystis hirsuta</name>
    <dbReference type="NCBI Taxonomy" id="369798"/>
    <lineage>
        <taxon>Bacteria</taxon>
        <taxon>Pseudomonadati</taxon>
        <taxon>Pseudomonadota</taxon>
        <taxon>Alphaproteobacteria</taxon>
        <taxon>Hyphomicrobiales</taxon>
        <taxon>Methylocystaceae</taxon>
        <taxon>Methylocystis</taxon>
    </lineage>
</organism>
<sequence>MKKHEILSPQSRAALFDPPTDPAAIVRHYTLSPDDLALIRQRQRDANRLGFAVHFAYLKFPGRVLGSAEVPSCDMVAFLASQLGIESDAYSEYHSVTKPVGSILATYNRICEFVLSAATITAVLQGSLRPKQLAPIEAM</sequence>
<reference evidence="2 3" key="1">
    <citation type="submission" date="2018-08" db="EMBL/GenBank/DDBJ databases">
        <title>Genome sequence of Methylocystis hirsuta CSC1, a methanotroph able to accumulate PHAs.</title>
        <authorList>
            <person name="Bordel S."/>
            <person name="Rodriguez E."/>
            <person name="Gancedo J."/>
            <person name="Munoz R."/>
        </authorList>
    </citation>
    <scope>NUCLEOTIDE SEQUENCE [LARGE SCALE GENOMIC DNA]</scope>
    <source>
        <strain evidence="2 3">CSC1</strain>
    </source>
</reference>
<evidence type="ECO:0000313" key="2">
    <source>
        <dbReference type="EMBL" id="RNJ47950.1"/>
    </source>
</evidence>
<name>A0A3M9XM07_9HYPH</name>
<comment type="caution">
    <text evidence="2">The sequence shown here is derived from an EMBL/GenBank/DDBJ whole genome shotgun (WGS) entry which is preliminary data.</text>
</comment>
<keyword evidence="3" id="KW-1185">Reference proteome</keyword>
<dbReference type="RefSeq" id="WP_123178042.1">
    <property type="nucleotide sequence ID" value="NZ_QWDD01000004.1"/>
</dbReference>
<proteinExistence type="predicted"/>
<dbReference type="EMBL" id="QWDD01000004">
    <property type="protein sequence ID" value="RNJ47950.1"/>
    <property type="molecule type" value="Genomic_DNA"/>
</dbReference>
<gene>
    <name evidence="2" type="ORF">D1O30_21140</name>
</gene>